<dbReference type="Pfam" id="PF00001">
    <property type="entry name" value="7tm_1"/>
    <property type="match status" value="1"/>
</dbReference>
<feature type="transmembrane region" description="Helical" evidence="8">
    <location>
        <begin position="46"/>
        <end position="71"/>
    </location>
</feature>
<reference evidence="10 11" key="2">
    <citation type="submission" date="2019-01" db="EMBL/GenBank/DDBJ databases">
        <title>The decoding of complex shrimp genome reveals the adaptation for benthos swimmer, frequently molting mechanism and breeding impact on genome.</title>
        <authorList>
            <person name="Sun Y."/>
            <person name="Gao Y."/>
            <person name="Yu Y."/>
        </authorList>
    </citation>
    <scope>NUCLEOTIDE SEQUENCE [LARGE SCALE GENOMIC DNA]</scope>
    <source>
        <tissue evidence="10">Muscle</tissue>
    </source>
</reference>
<comment type="similarity">
    <text evidence="2 6">Belongs to the G-protein coupled receptor 1 family.</text>
</comment>
<sequence>MGAARLLSSLLSSLRYDYPWPRDVGGPLLKGHGNISVDPRIAQTRFVAYGVIAPVIIIVGMVGNILTILLLRKPQFRGVTYTYFLALAVSDLLSLFFSISLMVHLVQVAARAYSTAVWYSYFELLFVNAPMSASVLIVVCVTVDRFFSVCRPQDFKSIHTMRHARKGIAGAVVVAFLMWLPTCTIKHPTEHDACNTTFFEPPDNGTWWVACMMPSLDQPWYVGYLWTRQTVVSFLPIIALVVMNVLIVKEYVQIRNRRRQLDGDSSRDPAVDEGRRKDDKNLINLLRAVIISFFVTLVPSGVFNSMYSETLSTELEYEIFRAFANDLELVNHALNFYLYIVCSKPIRAAIREHFQVYRRSWEESHVSKALVLLTSDRSGIFSPTSATHADVGRDDDAEAKRSKETTLSKGTGPSDSESSSEASQCDDSPVNEIVPANLEDDTRTGPERRQHSEAGPVAEDRCEAPVIYQRNGSIPRRRSHFQTVVHTVEIHHERESSSPQFQSGVAVGQVNAAFEDSDTPSTASSNSTLSDAPVVASACEAPVRNGEALPVRTFPEVLI</sequence>
<dbReference type="InterPro" id="IPR053093">
    <property type="entry name" value="GPCR-like"/>
</dbReference>
<dbReference type="CDD" id="cd14978">
    <property type="entry name" value="7tmA_FMRFamide_R-like"/>
    <property type="match status" value="1"/>
</dbReference>
<dbReference type="EMBL" id="QCYY01002822">
    <property type="protein sequence ID" value="ROT67310.1"/>
    <property type="molecule type" value="Genomic_DNA"/>
</dbReference>
<keyword evidence="4 8" id="KW-1133">Transmembrane helix</keyword>
<dbReference type="PANTHER" id="PTHR47760:SF1">
    <property type="entry name" value="G-PROTEIN COUPLED RECEPTORS FAMILY 1 PROFILE DOMAIN-CONTAINING PROTEIN"/>
    <property type="match status" value="1"/>
</dbReference>
<keyword evidence="3 6" id="KW-0812">Transmembrane</keyword>
<feature type="transmembrane region" description="Helical" evidence="8">
    <location>
        <begin position="83"/>
        <end position="106"/>
    </location>
</feature>
<dbReference type="Gene3D" id="1.20.1070.10">
    <property type="entry name" value="Rhodopsin 7-helix transmembrane proteins"/>
    <property type="match status" value="1"/>
</dbReference>
<feature type="transmembrane region" description="Helical" evidence="8">
    <location>
        <begin position="118"/>
        <end position="143"/>
    </location>
</feature>
<keyword evidence="5 8" id="KW-0472">Membrane</keyword>
<feature type="compositionally biased region" description="Basic and acidic residues" evidence="7">
    <location>
        <begin position="390"/>
        <end position="406"/>
    </location>
</feature>
<keyword evidence="11" id="KW-1185">Reference proteome</keyword>
<name>A0A3R7SMK2_PENVA</name>
<dbReference type="PANTHER" id="PTHR47760">
    <property type="entry name" value="G-PROTEIN COUPLED RECEPTOR B0563.6-LIKE PROTEIN-RELATED"/>
    <property type="match status" value="1"/>
</dbReference>
<dbReference type="GO" id="GO:0004930">
    <property type="term" value="F:G protein-coupled receptor activity"/>
    <property type="evidence" value="ECO:0007669"/>
    <property type="project" value="UniProtKB-KW"/>
</dbReference>
<evidence type="ECO:0000256" key="6">
    <source>
        <dbReference type="RuleBase" id="RU000688"/>
    </source>
</evidence>
<dbReference type="InterPro" id="IPR000276">
    <property type="entry name" value="GPCR_Rhodpsn"/>
</dbReference>
<dbReference type="PROSITE" id="PS50262">
    <property type="entry name" value="G_PROTEIN_RECEP_F1_2"/>
    <property type="match status" value="1"/>
</dbReference>
<proteinExistence type="inferred from homology"/>
<dbReference type="AlphaFoldDB" id="A0A3R7SMK2"/>
<dbReference type="PRINTS" id="PR00237">
    <property type="entry name" value="GPCRRHODOPSN"/>
</dbReference>
<feature type="transmembrane region" description="Helical" evidence="8">
    <location>
        <begin position="164"/>
        <end position="182"/>
    </location>
</feature>
<feature type="region of interest" description="Disordered" evidence="7">
    <location>
        <begin position="383"/>
        <end position="463"/>
    </location>
</feature>
<protein>
    <recommendedName>
        <fullName evidence="9">G-protein coupled receptors family 1 profile domain-containing protein</fullName>
    </recommendedName>
</protein>
<keyword evidence="6" id="KW-0675">Receptor</keyword>
<evidence type="ECO:0000313" key="11">
    <source>
        <dbReference type="Proteomes" id="UP000283509"/>
    </source>
</evidence>
<evidence type="ECO:0000256" key="4">
    <source>
        <dbReference type="ARBA" id="ARBA00022989"/>
    </source>
</evidence>
<evidence type="ECO:0000256" key="5">
    <source>
        <dbReference type="ARBA" id="ARBA00023136"/>
    </source>
</evidence>
<feature type="compositionally biased region" description="Low complexity" evidence="7">
    <location>
        <begin position="414"/>
        <end position="428"/>
    </location>
</feature>
<organism evidence="10 11">
    <name type="scientific">Penaeus vannamei</name>
    <name type="common">Whiteleg shrimp</name>
    <name type="synonym">Litopenaeus vannamei</name>
    <dbReference type="NCBI Taxonomy" id="6689"/>
    <lineage>
        <taxon>Eukaryota</taxon>
        <taxon>Metazoa</taxon>
        <taxon>Ecdysozoa</taxon>
        <taxon>Arthropoda</taxon>
        <taxon>Crustacea</taxon>
        <taxon>Multicrustacea</taxon>
        <taxon>Malacostraca</taxon>
        <taxon>Eumalacostraca</taxon>
        <taxon>Eucarida</taxon>
        <taxon>Decapoda</taxon>
        <taxon>Dendrobranchiata</taxon>
        <taxon>Penaeoidea</taxon>
        <taxon>Penaeidae</taxon>
        <taxon>Penaeus</taxon>
    </lineage>
</organism>
<evidence type="ECO:0000256" key="3">
    <source>
        <dbReference type="ARBA" id="ARBA00022692"/>
    </source>
</evidence>
<accession>A0A3R7SMK2</accession>
<keyword evidence="6" id="KW-0807">Transducer</keyword>
<dbReference type="PROSITE" id="PS00237">
    <property type="entry name" value="G_PROTEIN_RECEP_F1_1"/>
    <property type="match status" value="1"/>
</dbReference>
<evidence type="ECO:0000256" key="7">
    <source>
        <dbReference type="SAM" id="MobiDB-lite"/>
    </source>
</evidence>
<comment type="caution">
    <text evidence="10">The sequence shown here is derived from an EMBL/GenBank/DDBJ whole genome shotgun (WGS) entry which is preliminary data.</text>
</comment>
<gene>
    <name evidence="10" type="ORF">C7M84_014600</name>
</gene>
<comment type="subcellular location">
    <subcellularLocation>
        <location evidence="1">Membrane</location>
    </subcellularLocation>
</comment>
<dbReference type="SMART" id="SM01381">
    <property type="entry name" value="7TM_GPCR_Srsx"/>
    <property type="match status" value="1"/>
</dbReference>
<evidence type="ECO:0000256" key="1">
    <source>
        <dbReference type="ARBA" id="ARBA00004370"/>
    </source>
</evidence>
<dbReference type="OrthoDB" id="10033446at2759"/>
<reference evidence="10 11" key="1">
    <citation type="submission" date="2018-04" db="EMBL/GenBank/DDBJ databases">
        <authorList>
            <person name="Zhang X."/>
            <person name="Yuan J."/>
            <person name="Li F."/>
            <person name="Xiang J."/>
        </authorList>
    </citation>
    <scope>NUCLEOTIDE SEQUENCE [LARGE SCALE GENOMIC DNA]</scope>
    <source>
        <tissue evidence="10">Muscle</tissue>
    </source>
</reference>
<feature type="compositionally biased region" description="Basic and acidic residues" evidence="7">
    <location>
        <begin position="440"/>
        <end position="463"/>
    </location>
</feature>
<dbReference type="InterPro" id="IPR017452">
    <property type="entry name" value="GPCR_Rhodpsn_7TM"/>
</dbReference>
<evidence type="ECO:0000259" key="9">
    <source>
        <dbReference type="PROSITE" id="PS50262"/>
    </source>
</evidence>
<evidence type="ECO:0000256" key="2">
    <source>
        <dbReference type="ARBA" id="ARBA00010663"/>
    </source>
</evidence>
<feature type="transmembrane region" description="Helical" evidence="8">
    <location>
        <begin position="285"/>
        <end position="307"/>
    </location>
</feature>
<evidence type="ECO:0000256" key="8">
    <source>
        <dbReference type="SAM" id="Phobius"/>
    </source>
</evidence>
<dbReference type="GO" id="GO:0016020">
    <property type="term" value="C:membrane"/>
    <property type="evidence" value="ECO:0007669"/>
    <property type="project" value="UniProtKB-SubCell"/>
</dbReference>
<dbReference type="Proteomes" id="UP000283509">
    <property type="component" value="Unassembled WGS sequence"/>
</dbReference>
<feature type="domain" description="G-protein coupled receptors family 1 profile" evidence="9">
    <location>
        <begin position="63"/>
        <end position="339"/>
    </location>
</feature>
<feature type="transmembrane region" description="Helical" evidence="8">
    <location>
        <begin position="230"/>
        <end position="248"/>
    </location>
</feature>
<keyword evidence="6" id="KW-0297">G-protein coupled receptor</keyword>
<evidence type="ECO:0000313" key="10">
    <source>
        <dbReference type="EMBL" id="ROT67310.1"/>
    </source>
</evidence>
<dbReference type="SUPFAM" id="SSF81321">
    <property type="entry name" value="Family A G protein-coupled receptor-like"/>
    <property type="match status" value="1"/>
</dbReference>